<sequence>MSRMNLRALADIIYHEKQQRGSMLCAQHALNSLLQGNYFTAPDLAHIAHSFDTLEQGTLDEASRQSTSTNMDDTGFFSVQVMEEALKVWGLNLVRWRSEDMRPHNSEPYKQLAFVLNLQQHWFTLRRFGSASSDFTQDAGEGHWFNLNSTLLKPQWISKTYLGMVLQQSEDEGYSVFAVVQANPDQDLVLQRTEADIIAATIPEPESDDPPSASEGVASGSGVREHIEIPEDTEELEDNDMELQAALQASITGGNFGFEWDENEAGPTHAPVRAPELRHAPLPPGFPPFPQPMQDVPGSSLDDESDPVAASMARNRVMMDRMRREQEAALRETYEAEVAAGFPPGGRAGVAGQGAGMAVEEDDEDEQIRRAIAASMEEGDEEHPIIVDDDDEDEDAEKENVGVRLPARPPGISSPDSGAAPPNIAVLHDRVYDDEDQAFQAAIRASLETMPQGFVAPVTPPPRPPQSSVSVSAPGPSTITSQPATTTNTTSENKDDEDEYKPEDASSPAPAPVEPLSMEEIRRRRLAKFGG</sequence>
<dbReference type="InterPro" id="IPR006155">
    <property type="entry name" value="Josephin"/>
</dbReference>
<dbReference type="GO" id="GO:0016579">
    <property type="term" value="P:protein deubiquitination"/>
    <property type="evidence" value="ECO:0007669"/>
    <property type="project" value="InterPro"/>
</dbReference>
<keyword evidence="16" id="KW-1185">Reference proteome</keyword>
<evidence type="ECO:0000256" key="2">
    <source>
        <dbReference type="ARBA" id="ARBA00004123"/>
    </source>
</evidence>
<dbReference type="PANTHER" id="PTHR14159">
    <property type="entry name" value="ATAXIN-3-RELATED"/>
    <property type="match status" value="1"/>
</dbReference>
<feature type="active site" description="Nucleophile" evidence="11">
    <location>
        <position position="25"/>
    </location>
</feature>
<keyword evidence="7" id="KW-0788">Thiol protease</keyword>
<gene>
    <name evidence="15" type="ORF">SCHPADRAFT_864897</name>
</gene>
<feature type="active site" description="Proton acceptor" evidence="11">
    <location>
        <position position="121"/>
    </location>
</feature>
<dbReference type="Pfam" id="PF23625">
    <property type="entry name" value="UIM_2"/>
    <property type="match status" value="1"/>
</dbReference>
<dbReference type="Proteomes" id="UP000053477">
    <property type="component" value="Unassembled WGS sequence"/>
</dbReference>
<comment type="caution">
    <text evidence="12">Lacks conserved residue(s) required for the propagation of feature annotation.</text>
</comment>
<evidence type="ECO:0000256" key="7">
    <source>
        <dbReference type="ARBA" id="ARBA00022807"/>
    </source>
</evidence>
<dbReference type="EMBL" id="KQ085886">
    <property type="protein sequence ID" value="KLO19447.1"/>
    <property type="molecule type" value="Genomic_DNA"/>
</dbReference>
<dbReference type="InterPro" id="IPR003903">
    <property type="entry name" value="UIM_dom"/>
</dbReference>
<dbReference type="OrthoDB" id="10063692at2759"/>
<keyword evidence="6" id="KW-0378">Hydrolase</keyword>
<keyword evidence="5" id="KW-0833">Ubl conjugation pathway</keyword>
<name>A0A0H2S5H6_9AGAM</name>
<dbReference type="AlphaFoldDB" id="A0A0H2S5H6"/>
<reference evidence="15 16" key="1">
    <citation type="submission" date="2015-04" db="EMBL/GenBank/DDBJ databases">
        <title>Complete genome sequence of Schizopora paradoxa KUC8140, a cosmopolitan wood degrader in East Asia.</title>
        <authorList>
            <consortium name="DOE Joint Genome Institute"/>
            <person name="Min B."/>
            <person name="Park H."/>
            <person name="Jang Y."/>
            <person name="Kim J.-J."/>
            <person name="Kim K.H."/>
            <person name="Pangilinan J."/>
            <person name="Lipzen A."/>
            <person name="Riley R."/>
            <person name="Grigoriev I.V."/>
            <person name="Spatafora J.W."/>
            <person name="Choi I.-G."/>
        </authorList>
    </citation>
    <scope>NUCLEOTIDE SEQUENCE [LARGE SCALE GENOMIC DNA]</scope>
    <source>
        <strain evidence="15 16">KUC8140</strain>
    </source>
</reference>
<organism evidence="15 16">
    <name type="scientific">Schizopora paradoxa</name>
    <dbReference type="NCBI Taxonomy" id="27342"/>
    <lineage>
        <taxon>Eukaryota</taxon>
        <taxon>Fungi</taxon>
        <taxon>Dikarya</taxon>
        <taxon>Basidiomycota</taxon>
        <taxon>Agaricomycotina</taxon>
        <taxon>Agaricomycetes</taxon>
        <taxon>Hymenochaetales</taxon>
        <taxon>Schizoporaceae</taxon>
        <taxon>Schizopora</taxon>
    </lineage>
</organism>
<evidence type="ECO:0000256" key="9">
    <source>
        <dbReference type="ARBA" id="ARBA00023163"/>
    </source>
</evidence>
<feature type="compositionally biased region" description="Low complexity" evidence="13">
    <location>
        <begin position="466"/>
        <end position="491"/>
    </location>
</feature>
<dbReference type="Gene3D" id="3.90.70.40">
    <property type="match status" value="1"/>
</dbReference>
<evidence type="ECO:0000256" key="11">
    <source>
        <dbReference type="PIRSR" id="PIRSR633865-1"/>
    </source>
</evidence>
<evidence type="ECO:0000256" key="10">
    <source>
        <dbReference type="ARBA" id="ARBA00023242"/>
    </source>
</evidence>
<evidence type="ECO:0000259" key="14">
    <source>
        <dbReference type="PROSITE" id="PS50957"/>
    </source>
</evidence>
<dbReference type="PANTHER" id="PTHR14159:SF0">
    <property type="entry name" value="ATAXIN-3-RELATED"/>
    <property type="match status" value="1"/>
</dbReference>
<dbReference type="EC" id="3.4.19.12" evidence="3"/>
<feature type="domain" description="Josephin" evidence="14">
    <location>
        <begin position="10"/>
        <end position="194"/>
    </location>
</feature>
<evidence type="ECO:0000313" key="16">
    <source>
        <dbReference type="Proteomes" id="UP000053477"/>
    </source>
</evidence>
<dbReference type="InterPro" id="IPR033865">
    <property type="entry name" value="Ataxin-3"/>
</dbReference>
<comment type="catalytic activity">
    <reaction evidence="1">
        <text>Thiol-dependent hydrolysis of ester, thioester, amide, peptide and isopeptide bonds formed by the C-terminal Gly of ubiquitin (a 76-residue protein attached to proteins as an intracellular targeting signal).</text>
        <dbReference type="EC" id="3.4.19.12"/>
    </reaction>
</comment>
<dbReference type="InParanoid" id="A0A0H2S5H6"/>
<dbReference type="GO" id="GO:0005634">
    <property type="term" value="C:nucleus"/>
    <property type="evidence" value="ECO:0007669"/>
    <property type="project" value="UniProtKB-SubCell"/>
</dbReference>
<evidence type="ECO:0000313" key="15">
    <source>
        <dbReference type="EMBL" id="KLO19447.1"/>
    </source>
</evidence>
<evidence type="ECO:0000256" key="5">
    <source>
        <dbReference type="ARBA" id="ARBA00022786"/>
    </source>
</evidence>
<evidence type="ECO:0000256" key="3">
    <source>
        <dbReference type="ARBA" id="ARBA00012759"/>
    </source>
</evidence>
<evidence type="ECO:0000256" key="1">
    <source>
        <dbReference type="ARBA" id="ARBA00000707"/>
    </source>
</evidence>
<evidence type="ECO:0000256" key="12">
    <source>
        <dbReference type="PROSITE-ProRule" id="PRU00331"/>
    </source>
</evidence>
<evidence type="ECO:0000256" key="8">
    <source>
        <dbReference type="ARBA" id="ARBA00023015"/>
    </source>
</evidence>
<proteinExistence type="predicted"/>
<dbReference type="SMART" id="SM01246">
    <property type="entry name" value="Josephin"/>
    <property type="match status" value="1"/>
</dbReference>
<evidence type="ECO:0000256" key="4">
    <source>
        <dbReference type="ARBA" id="ARBA00022670"/>
    </source>
</evidence>
<dbReference type="PROSITE" id="PS50330">
    <property type="entry name" value="UIM"/>
    <property type="match status" value="1"/>
</dbReference>
<feature type="region of interest" description="Disordered" evidence="13">
    <location>
        <begin position="374"/>
        <end position="431"/>
    </location>
</feature>
<comment type="subcellular location">
    <subcellularLocation>
        <location evidence="2">Nucleus</location>
    </subcellularLocation>
</comment>
<dbReference type="GO" id="GO:0004843">
    <property type="term" value="F:cysteine-type deubiquitinase activity"/>
    <property type="evidence" value="ECO:0007669"/>
    <property type="project" value="UniProtKB-EC"/>
</dbReference>
<keyword evidence="4" id="KW-0645">Protease</keyword>
<keyword evidence="9" id="KW-0804">Transcription</keyword>
<dbReference type="Pfam" id="PF02809">
    <property type="entry name" value="UIM"/>
    <property type="match status" value="2"/>
</dbReference>
<evidence type="ECO:0000256" key="6">
    <source>
        <dbReference type="ARBA" id="ARBA00022801"/>
    </source>
</evidence>
<dbReference type="GO" id="GO:0006508">
    <property type="term" value="P:proteolysis"/>
    <property type="evidence" value="ECO:0007669"/>
    <property type="project" value="UniProtKB-KW"/>
</dbReference>
<accession>A0A0H2S5H6</accession>
<feature type="region of interest" description="Disordered" evidence="13">
    <location>
        <begin position="201"/>
        <end position="226"/>
    </location>
</feature>
<feature type="compositionally biased region" description="Low complexity" evidence="13">
    <location>
        <begin position="210"/>
        <end position="222"/>
    </location>
</feature>
<feature type="active site" evidence="11">
    <location>
        <position position="148"/>
    </location>
</feature>
<dbReference type="PRINTS" id="PR01233">
    <property type="entry name" value="JOSEPHIN"/>
</dbReference>
<protein>
    <recommendedName>
        <fullName evidence="3">ubiquitinyl hydrolase 1</fullName>
        <ecNumber evidence="3">3.4.19.12</ecNumber>
    </recommendedName>
</protein>
<feature type="region of interest" description="Disordered" evidence="13">
    <location>
        <begin position="453"/>
        <end position="531"/>
    </location>
</feature>
<keyword evidence="8" id="KW-0805">Transcription regulation</keyword>
<dbReference type="Pfam" id="PF02099">
    <property type="entry name" value="Josephin"/>
    <property type="match status" value="1"/>
</dbReference>
<keyword evidence="10" id="KW-0539">Nucleus</keyword>
<dbReference type="Gene3D" id="1.10.287.10">
    <property type="entry name" value="S15/NS1, RNA-binding"/>
    <property type="match status" value="1"/>
</dbReference>
<feature type="compositionally biased region" description="Acidic residues" evidence="13">
    <location>
        <begin position="377"/>
        <end position="397"/>
    </location>
</feature>
<dbReference type="STRING" id="27342.A0A0H2S5H6"/>
<dbReference type="SMART" id="SM00726">
    <property type="entry name" value="UIM"/>
    <property type="match status" value="3"/>
</dbReference>
<evidence type="ECO:0000256" key="13">
    <source>
        <dbReference type="SAM" id="MobiDB-lite"/>
    </source>
</evidence>
<dbReference type="PROSITE" id="PS50957">
    <property type="entry name" value="JOSEPHIN"/>
    <property type="match status" value="1"/>
</dbReference>